<dbReference type="AlphaFoldDB" id="A0A8T3VEC4"/>
<keyword evidence="1" id="KW-0812">Transmembrane</keyword>
<evidence type="ECO:0000313" key="2">
    <source>
        <dbReference type="EMBL" id="MBE6500948.1"/>
    </source>
</evidence>
<feature type="transmembrane region" description="Helical" evidence="1">
    <location>
        <begin position="6"/>
        <end position="26"/>
    </location>
</feature>
<evidence type="ECO:0008006" key="4">
    <source>
        <dbReference type="Google" id="ProtNLM"/>
    </source>
</evidence>
<dbReference type="Gene3D" id="2.60.40.10">
    <property type="entry name" value="Immunoglobulins"/>
    <property type="match status" value="1"/>
</dbReference>
<gene>
    <name evidence="2" type="ORF">E7Z79_00740</name>
</gene>
<dbReference type="Proteomes" id="UP000783037">
    <property type="component" value="Unassembled WGS sequence"/>
</dbReference>
<keyword evidence="1" id="KW-0472">Membrane</keyword>
<evidence type="ECO:0000313" key="3">
    <source>
        <dbReference type="Proteomes" id="UP000783037"/>
    </source>
</evidence>
<keyword evidence="1" id="KW-1133">Transmembrane helix</keyword>
<dbReference type="EMBL" id="SUTK01000002">
    <property type="protein sequence ID" value="MBE6500948.1"/>
    <property type="molecule type" value="Genomic_DNA"/>
</dbReference>
<accession>A0A8T3VEC4</accession>
<protein>
    <recommendedName>
        <fullName evidence="4">Adhesin-like protein</fullName>
    </recommendedName>
</protein>
<comment type="caution">
    <text evidence="2">The sequence shown here is derived from an EMBL/GenBank/DDBJ whole genome shotgun (WGS) entry which is preliminary data.</text>
</comment>
<evidence type="ECO:0000256" key="1">
    <source>
        <dbReference type="SAM" id="Phobius"/>
    </source>
</evidence>
<name>A0A8T3VEC4_9EURY</name>
<dbReference type="RefSeq" id="WP_303738070.1">
    <property type="nucleotide sequence ID" value="NZ_SUTK01000002.1"/>
</dbReference>
<sequence length="204" mass="22464">MENKNIIIILVAIVIVLAVIAGAMFMQSINAKEPTKIKITSDKEQNEGGKLKIQLTDLNKTALSKEKVKIVVKNKKGKVVVNETVKTNSKGKAKLDLDLKKGKYVVNVTYGGNDNYTGNSASQKLKIKEETKESDNNKNSVDTSVYSEYSPYFGNYRTVETQQELALIETSNGEYYVFAGDGAYTYGGHDSQGHIELGSYAGKY</sequence>
<proteinExistence type="predicted"/>
<dbReference type="InterPro" id="IPR013783">
    <property type="entry name" value="Ig-like_fold"/>
</dbReference>
<organism evidence="2 3">
    <name type="scientific">Methanobrevibacter thaueri</name>
    <dbReference type="NCBI Taxonomy" id="190975"/>
    <lineage>
        <taxon>Archaea</taxon>
        <taxon>Methanobacteriati</taxon>
        <taxon>Methanobacteriota</taxon>
        <taxon>Methanomada group</taxon>
        <taxon>Methanobacteria</taxon>
        <taxon>Methanobacteriales</taxon>
        <taxon>Methanobacteriaceae</taxon>
        <taxon>Methanobrevibacter</taxon>
    </lineage>
</organism>
<reference evidence="2" key="1">
    <citation type="submission" date="2019-04" db="EMBL/GenBank/DDBJ databases">
        <title>Evolution of Biomass-Degrading Anaerobic Consortia Revealed by Metagenomics.</title>
        <authorList>
            <person name="Peng X."/>
        </authorList>
    </citation>
    <scope>NUCLEOTIDE SEQUENCE</scope>
    <source>
        <strain evidence="2">SIG18</strain>
    </source>
</reference>